<accession>X5M4X4</accession>
<dbReference type="EMBL" id="FN824512">
    <property type="protein sequence ID" value="CDO33918.1"/>
    <property type="molecule type" value="Genomic_DNA"/>
</dbReference>
<feature type="transmembrane region" description="Helical" evidence="1">
    <location>
        <begin position="50"/>
        <end position="69"/>
    </location>
</feature>
<evidence type="ECO:0000313" key="2">
    <source>
        <dbReference type="EMBL" id="CDO33918.1"/>
    </source>
</evidence>
<protein>
    <submittedName>
        <fullName evidence="2">Protein ORF61</fullName>
    </submittedName>
</protein>
<dbReference type="KEGG" id="vg:19831555"/>
<reference evidence="2 3" key="1">
    <citation type="journal article" date="1998" name="Avian Pathol.">
        <title>Growth analysis of adenoviruses isolated from pigeons in chicken cells and serological characterization of the isolates.</title>
        <authorList>
            <person name="Hess M."/>
            <person name="Prusas C."/>
            <person name="Monreal G."/>
        </authorList>
    </citation>
    <scope>NUCLEOTIDE SEQUENCE [LARGE SCALE GENOMIC DNA]</scope>
    <source>
        <strain evidence="2 3">IDA4</strain>
    </source>
</reference>
<keyword evidence="3" id="KW-1185">Reference proteome</keyword>
<reference evidence="2 3" key="3">
    <citation type="journal article" date="2014" name="Virology">
        <title>Complete genome sequences of pigeon adenovirus 1 and duck adenovirus 2 extend the number of species within the genus Aviadenovirus.</title>
        <authorList>
            <person name="Marek A."/>
            <person name="Kajan G.L."/>
            <person name="Kosiol C."/>
            <person name="Harrach B."/>
            <person name="Schlotterer C."/>
            <person name="Hess M."/>
        </authorList>
    </citation>
    <scope>NUCLEOTIDE SEQUENCE [LARGE SCALE GENOMIC DNA]</scope>
    <source>
        <strain evidence="2 3">IDA4</strain>
    </source>
</reference>
<proteinExistence type="predicted"/>
<reference evidence="2 3" key="2">
    <citation type="journal article" date="2010" name="J. Virol. Methods">
        <title>Classification of fowl adenoviruses by use of phylogenetic analysis and high-resolution melting-curve analysis of the hexon L1 gene region.</title>
        <authorList>
            <person name="Marek A."/>
            <person name="Gunes A."/>
            <person name="Schulz E."/>
            <person name="Hess M."/>
        </authorList>
    </citation>
    <scope>NUCLEOTIDE SEQUENCE [LARGE SCALE GENOMIC DNA]</scope>
    <source>
        <strain evidence="2 3">IDA4</strain>
    </source>
</reference>
<evidence type="ECO:0000256" key="1">
    <source>
        <dbReference type="SAM" id="Phobius"/>
    </source>
</evidence>
<sequence>MIPTWHSKPQLQELGLSAVSLLRAICRESISEREPVGLRKICSESTGDLAYDSVLAIGISVLICTKYWISVRAISVRHHWCVRLVRAEKEDSFCEHLPRRRV</sequence>
<dbReference type="Proteomes" id="UP000098205">
    <property type="component" value="Segment"/>
</dbReference>
<organism evidence="2 3">
    <name type="scientific">Pigeon adenovirus 1</name>
    <dbReference type="NCBI Taxonomy" id="764030"/>
    <lineage>
        <taxon>Viruses</taxon>
        <taxon>Varidnaviria</taxon>
        <taxon>Bamfordvirae</taxon>
        <taxon>Preplasmiviricota</taxon>
        <taxon>Polisuviricotina</taxon>
        <taxon>Pharingeaviricetes</taxon>
        <taxon>Rowavirales</taxon>
        <taxon>Adenoviridae</taxon>
        <taxon>Aviadenovirus</taxon>
        <taxon>Aviadenovirus columbae</taxon>
        <taxon>Pigeon aviadenovirus A</taxon>
    </lineage>
</organism>
<keyword evidence="1" id="KW-0812">Transmembrane</keyword>
<keyword evidence="1" id="KW-0472">Membrane</keyword>
<gene>
    <name evidence="2" type="primary">ORF61</name>
</gene>
<evidence type="ECO:0000313" key="3">
    <source>
        <dbReference type="Proteomes" id="UP000098205"/>
    </source>
</evidence>
<dbReference type="GeneID" id="19831555"/>
<name>X5M4X4_9ADEN</name>
<keyword evidence="1" id="KW-1133">Transmembrane helix</keyword>
<dbReference type="RefSeq" id="YP_009047117.1">
    <property type="nucleotide sequence ID" value="NC_024474.1"/>
</dbReference>